<evidence type="ECO:0000259" key="3">
    <source>
        <dbReference type="Pfam" id="PF13649"/>
    </source>
</evidence>
<feature type="domain" description="Methyltransferase" evidence="3">
    <location>
        <begin position="41"/>
        <end position="136"/>
    </location>
</feature>
<dbReference type="PATRIC" id="fig|517011.3.peg.2053"/>
<dbReference type="InterPro" id="IPR029063">
    <property type="entry name" value="SAM-dependent_MTases_sf"/>
</dbReference>
<evidence type="ECO:0000313" key="4">
    <source>
        <dbReference type="EMBL" id="KRG77069.1"/>
    </source>
</evidence>
<comment type="caution">
    <text evidence="4">The sequence shown here is derived from an EMBL/GenBank/DDBJ whole genome shotgun (WGS) entry which is preliminary data.</text>
</comment>
<dbReference type="AlphaFoldDB" id="A0A0R0D4L5"/>
<gene>
    <name evidence="4" type="ORF">ABB28_01445</name>
</gene>
<dbReference type="EMBL" id="LDJK01000005">
    <property type="protein sequence ID" value="KRG77069.1"/>
    <property type="molecule type" value="Genomic_DNA"/>
</dbReference>
<dbReference type="Pfam" id="PF13649">
    <property type="entry name" value="Methyltransf_25"/>
    <property type="match status" value="1"/>
</dbReference>
<accession>A0A0R0D4L5</accession>
<dbReference type="SUPFAM" id="SSF53335">
    <property type="entry name" value="S-adenosyl-L-methionine-dependent methyltransferases"/>
    <property type="match status" value="1"/>
</dbReference>
<protein>
    <recommendedName>
        <fullName evidence="3">Methyltransferase domain-containing protein</fullName>
    </recommendedName>
</protein>
<sequence>MNAHYDDIAGQYAAYANASPTRVVELRTMLHMAGELEGRSVLDLACGFGSYGRAMLRAGAASAHGVDQSSEMVAIGRQMSAHAGDAMTFQVSDFLQLAAVREYDVAVAAFLFNYAQSLDELARMAKAAFQHVRAGGRIAVETMNPHYCLAEGDCSKYGLRVLDDVPWKEGAKMEIEFPGAPPARITVFRWAREHYERAFAEAGFTELVWQAPCLLEQDRLAQPAGYWDALLRNGLAAWFSCTKP</sequence>
<organism evidence="4 5">
    <name type="scientific">Stenotrophomonas chelatiphaga</name>
    <dbReference type="NCBI Taxonomy" id="517011"/>
    <lineage>
        <taxon>Bacteria</taxon>
        <taxon>Pseudomonadati</taxon>
        <taxon>Pseudomonadota</taxon>
        <taxon>Gammaproteobacteria</taxon>
        <taxon>Lysobacterales</taxon>
        <taxon>Lysobacteraceae</taxon>
        <taxon>Stenotrophomonas</taxon>
    </lineage>
</organism>
<evidence type="ECO:0000313" key="5">
    <source>
        <dbReference type="Proteomes" id="UP000051386"/>
    </source>
</evidence>
<dbReference type="InterPro" id="IPR041698">
    <property type="entry name" value="Methyltransf_25"/>
</dbReference>
<name>A0A0R0D4L5_9GAMM</name>
<dbReference type="GO" id="GO:0008168">
    <property type="term" value="F:methyltransferase activity"/>
    <property type="evidence" value="ECO:0007669"/>
    <property type="project" value="UniProtKB-KW"/>
</dbReference>
<dbReference type="CDD" id="cd02440">
    <property type="entry name" value="AdoMet_MTases"/>
    <property type="match status" value="1"/>
</dbReference>
<dbReference type="PANTHER" id="PTHR43861">
    <property type="entry name" value="TRANS-ACONITATE 2-METHYLTRANSFERASE-RELATED"/>
    <property type="match status" value="1"/>
</dbReference>
<keyword evidence="2" id="KW-0808">Transferase</keyword>
<keyword evidence="5" id="KW-1185">Reference proteome</keyword>
<dbReference type="PANTHER" id="PTHR43861:SF1">
    <property type="entry name" value="TRANS-ACONITATE 2-METHYLTRANSFERASE"/>
    <property type="match status" value="1"/>
</dbReference>
<dbReference type="Gene3D" id="3.40.50.150">
    <property type="entry name" value="Vaccinia Virus protein VP39"/>
    <property type="match status" value="1"/>
</dbReference>
<proteinExistence type="predicted"/>
<keyword evidence="1" id="KW-0489">Methyltransferase</keyword>
<evidence type="ECO:0000256" key="2">
    <source>
        <dbReference type="ARBA" id="ARBA00022679"/>
    </source>
</evidence>
<evidence type="ECO:0000256" key="1">
    <source>
        <dbReference type="ARBA" id="ARBA00022603"/>
    </source>
</evidence>
<dbReference type="Proteomes" id="UP000051386">
    <property type="component" value="Unassembled WGS sequence"/>
</dbReference>
<dbReference type="GO" id="GO:0032259">
    <property type="term" value="P:methylation"/>
    <property type="evidence" value="ECO:0007669"/>
    <property type="project" value="UniProtKB-KW"/>
</dbReference>
<dbReference type="RefSeq" id="WP_057506919.1">
    <property type="nucleotide sequence ID" value="NZ_LDJK01000005.1"/>
</dbReference>
<reference evidence="4 5" key="1">
    <citation type="submission" date="2015-05" db="EMBL/GenBank/DDBJ databases">
        <title>Genome sequencing and analysis of members of genus Stenotrophomonas.</title>
        <authorList>
            <person name="Patil P.P."/>
            <person name="Midha S."/>
            <person name="Patil P.B."/>
        </authorList>
    </citation>
    <scope>NUCLEOTIDE SEQUENCE [LARGE SCALE GENOMIC DNA]</scope>
    <source>
        <strain evidence="4 5">DSM 21508</strain>
    </source>
</reference>